<feature type="domain" description="FAD-binding" evidence="1">
    <location>
        <begin position="4"/>
        <end position="318"/>
    </location>
</feature>
<evidence type="ECO:0000313" key="3">
    <source>
        <dbReference type="Proteomes" id="UP000255082"/>
    </source>
</evidence>
<dbReference type="GO" id="GO:0018669">
    <property type="term" value="F:3-hydroxybenzoate 6-monooxygenase activity"/>
    <property type="evidence" value="ECO:0007669"/>
    <property type="project" value="UniProtKB-EC"/>
</dbReference>
<dbReference type="EC" id="1.14.13.24" evidence="2"/>
<dbReference type="RefSeq" id="WP_062962649.1">
    <property type="nucleotide sequence ID" value="NZ_JAJFOE010000001.1"/>
</dbReference>
<dbReference type="OrthoDB" id="3356051at2"/>
<dbReference type="Gene3D" id="3.50.50.60">
    <property type="entry name" value="FAD/NAD(P)-binding domain"/>
    <property type="match status" value="1"/>
</dbReference>
<gene>
    <name evidence="2" type="primary">xlnD_3</name>
    <name evidence="2" type="ORF">NCTC13184_05492</name>
</gene>
<dbReference type="AlphaFoldDB" id="A0A378X0H4"/>
<dbReference type="InterPro" id="IPR036188">
    <property type="entry name" value="FAD/NAD-bd_sf"/>
</dbReference>
<reference evidence="2 3" key="1">
    <citation type="submission" date="2018-06" db="EMBL/GenBank/DDBJ databases">
        <authorList>
            <consortium name="Pathogen Informatics"/>
            <person name="Doyle S."/>
        </authorList>
    </citation>
    <scope>NUCLEOTIDE SEQUENCE [LARGE SCALE GENOMIC DNA]</scope>
    <source>
        <strain evidence="2 3">NCTC13184</strain>
    </source>
</reference>
<proteinExistence type="predicted"/>
<evidence type="ECO:0000259" key="1">
    <source>
        <dbReference type="Pfam" id="PF01494"/>
    </source>
</evidence>
<keyword evidence="2" id="KW-0560">Oxidoreductase</keyword>
<dbReference type="PANTHER" id="PTHR46865">
    <property type="entry name" value="OXIDOREDUCTASE-RELATED"/>
    <property type="match status" value="1"/>
</dbReference>
<dbReference type="PANTHER" id="PTHR46865:SF2">
    <property type="entry name" value="MONOOXYGENASE"/>
    <property type="match status" value="1"/>
</dbReference>
<dbReference type="GO" id="GO:0071949">
    <property type="term" value="F:FAD binding"/>
    <property type="evidence" value="ECO:0007669"/>
    <property type="project" value="InterPro"/>
</dbReference>
<evidence type="ECO:0000313" key="2">
    <source>
        <dbReference type="EMBL" id="SUA46958.1"/>
    </source>
</evidence>
<dbReference type="InterPro" id="IPR002938">
    <property type="entry name" value="FAD-bd"/>
</dbReference>
<dbReference type="EMBL" id="UGRU01000001">
    <property type="protein sequence ID" value="SUA46958.1"/>
    <property type="molecule type" value="Genomic_DNA"/>
</dbReference>
<accession>A0A378X0H4</accession>
<organism evidence="2 3">
    <name type="scientific">Nocardia africana</name>
    <dbReference type="NCBI Taxonomy" id="134964"/>
    <lineage>
        <taxon>Bacteria</taxon>
        <taxon>Bacillati</taxon>
        <taxon>Actinomycetota</taxon>
        <taxon>Actinomycetes</taxon>
        <taxon>Mycobacteriales</taxon>
        <taxon>Nocardiaceae</taxon>
        <taxon>Nocardia</taxon>
    </lineage>
</organism>
<sequence length="395" mass="42642">MSLSVLISGAGIGGPSLAYWLGRLGYRVTVVEQSPVLRAGGGAAVDFRGDQVVLLERMGVLADIRAHETGMGDQLIVDAAGRTVSRFPSALFSGEVEIDRGDLARILHRHSSTDAEYVFGDRITAIDQAADAVRVSFAHGRSRSYDLVVGADGLHSGVRRLVFGDEDDFRSDLGYYVAAFSMPNTFGLDHSGRIYNEPGRYLSIASARDPERAVAGFIFAGPPTEFDRRDIDAQKRFIADHFAGVGWRAPQLLAALQDAGDLYFDSLSQIRLDRWSSGRVALLGDAAWCAGPGGNGTGHAMLGAYTLAGEFAAAHGDHRVAYARYERIMRPAVEKSQKFATGAGRFLAPATRWQIRRRDLTYRVLSSAPMSGVFTWLSGRSAKTGTPAPYPLPVA</sequence>
<dbReference type="PRINTS" id="PR00420">
    <property type="entry name" value="RNGMNOXGNASE"/>
</dbReference>
<dbReference type="InterPro" id="IPR051704">
    <property type="entry name" value="FAD_aromatic-hydroxylase"/>
</dbReference>
<dbReference type="Pfam" id="PF01494">
    <property type="entry name" value="FAD_binding_3"/>
    <property type="match status" value="1"/>
</dbReference>
<dbReference type="Gene3D" id="3.30.9.10">
    <property type="entry name" value="D-Amino Acid Oxidase, subunit A, domain 2"/>
    <property type="match status" value="1"/>
</dbReference>
<dbReference type="Proteomes" id="UP000255082">
    <property type="component" value="Unassembled WGS sequence"/>
</dbReference>
<dbReference type="SUPFAM" id="SSF51905">
    <property type="entry name" value="FAD/NAD(P)-binding domain"/>
    <property type="match status" value="1"/>
</dbReference>
<protein>
    <submittedName>
        <fullName evidence="2">3-hydroxybenzoate 6-hydroxylase 1</fullName>
        <ecNumber evidence="2">1.14.13.24</ecNumber>
    </submittedName>
</protein>
<name>A0A378X0H4_9NOCA</name>